<keyword evidence="1" id="KW-0472">Membrane</keyword>
<reference evidence="2 3" key="1">
    <citation type="submission" date="2020-08" db="EMBL/GenBank/DDBJ databases">
        <title>Genomic Encyclopedia of Type Strains, Phase IV (KMG-IV): sequencing the most valuable type-strain genomes for metagenomic binning, comparative biology and taxonomic classification.</title>
        <authorList>
            <person name="Goeker M."/>
        </authorList>
    </citation>
    <scope>NUCLEOTIDE SEQUENCE [LARGE SCALE GENOMIC DNA]</scope>
    <source>
        <strain evidence="2 3">DSM 26385</strain>
    </source>
</reference>
<name>A0A7W6K5V7_9HYPH</name>
<organism evidence="2 3">
    <name type="scientific">Allorhizobium borbori</name>
    <dbReference type="NCBI Taxonomy" id="485907"/>
    <lineage>
        <taxon>Bacteria</taxon>
        <taxon>Pseudomonadati</taxon>
        <taxon>Pseudomonadota</taxon>
        <taxon>Alphaproteobacteria</taxon>
        <taxon>Hyphomicrobiales</taxon>
        <taxon>Rhizobiaceae</taxon>
        <taxon>Rhizobium/Agrobacterium group</taxon>
        <taxon>Allorhizobium</taxon>
    </lineage>
</organism>
<protein>
    <submittedName>
        <fullName evidence="2">Uncharacterized protein</fullName>
    </submittedName>
</protein>
<evidence type="ECO:0000313" key="2">
    <source>
        <dbReference type="EMBL" id="MBB4104705.1"/>
    </source>
</evidence>
<dbReference type="Proteomes" id="UP000584824">
    <property type="component" value="Unassembled WGS sequence"/>
</dbReference>
<keyword evidence="1" id="KW-1133">Transmembrane helix</keyword>
<dbReference type="EMBL" id="JACIDU010000014">
    <property type="protein sequence ID" value="MBB4104705.1"/>
    <property type="molecule type" value="Genomic_DNA"/>
</dbReference>
<accession>A0A7W6K5V7</accession>
<keyword evidence="3" id="KW-1185">Reference proteome</keyword>
<keyword evidence="1" id="KW-0812">Transmembrane</keyword>
<feature type="transmembrane region" description="Helical" evidence="1">
    <location>
        <begin position="12"/>
        <end position="34"/>
    </location>
</feature>
<sequence>MVSKSFNTNGEIVRGADAAFVPFRALGALLLLSLTRGCRVR</sequence>
<evidence type="ECO:0000313" key="3">
    <source>
        <dbReference type="Proteomes" id="UP000584824"/>
    </source>
</evidence>
<evidence type="ECO:0000256" key="1">
    <source>
        <dbReference type="SAM" id="Phobius"/>
    </source>
</evidence>
<dbReference type="AlphaFoldDB" id="A0A7W6K5V7"/>
<gene>
    <name evidence="2" type="ORF">GGQ66_003284</name>
</gene>
<proteinExistence type="predicted"/>
<comment type="caution">
    <text evidence="2">The sequence shown here is derived from an EMBL/GenBank/DDBJ whole genome shotgun (WGS) entry which is preliminary data.</text>
</comment>